<dbReference type="InterPro" id="IPR003945">
    <property type="entry name" value="NU5C-like"/>
</dbReference>
<dbReference type="Pfam" id="PF00361">
    <property type="entry name" value="Proton_antipo_M"/>
    <property type="match status" value="1"/>
</dbReference>
<feature type="transmembrane region" description="Helical" evidence="8">
    <location>
        <begin position="33"/>
        <end position="55"/>
    </location>
</feature>
<proteinExistence type="inferred from homology"/>
<gene>
    <name evidence="8" type="primary">dabB</name>
    <name evidence="12" type="ORF">H7F16_09090</name>
</gene>
<feature type="transmembrane region" description="Helical" evidence="8">
    <location>
        <begin position="414"/>
        <end position="435"/>
    </location>
</feature>
<dbReference type="GO" id="GO:0008137">
    <property type="term" value="F:NADH dehydrogenase (ubiquinone) activity"/>
    <property type="evidence" value="ECO:0007669"/>
    <property type="project" value="InterPro"/>
</dbReference>
<dbReference type="GO" id="GO:0012505">
    <property type="term" value="C:endomembrane system"/>
    <property type="evidence" value="ECO:0007669"/>
    <property type="project" value="UniProtKB-SubCell"/>
</dbReference>
<dbReference type="InterPro" id="IPR046396">
    <property type="entry name" value="Transporter_DabB"/>
</dbReference>
<feature type="transmembrane region" description="Helical" evidence="8">
    <location>
        <begin position="75"/>
        <end position="96"/>
    </location>
</feature>
<feature type="transmembrane region" description="Helical" evidence="8">
    <location>
        <begin position="202"/>
        <end position="227"/>
    </location>
</feature>
<reference evidence="12 13" key="1">
    <citation type="journal article" date="2017" name="Int. J. Syst. Evol. Microbiol.">
        <title>Gemmobacter straminiformis sp. nov., isolated from an artificial fountain.</title>
        <authorList>
            <person name="Kang J.Y."/>
            <person name="Kim M.J."/>
            <person name="Chun J."/>
            <person name="Son K.P."/>
            <person name="Jahng K.Y."/>
        </authorList>
    </citation>
    <scope>NUCLEOTIDE SEQUENCE [LARGE SCALE GENOMIC DNA]</scope>
    <source>
        <strain evidence="12 13">CAM-8</strain>
    </source>
</reference>
<feature type="transmembrane region" description="Helical" evidence="8">
    <location>
        <begin position="455"/>
        <end position="478"/>
    </location>
</feature>
<evidence type="ECO:0000259" key="11">
    <source>
        <dbReference type="Pfam" id="PF00662"/>
    </source>
</evidence>
<feature type="transmembrane region" description="Helical" evidence="8">
    <location>
        <begin position="386"/>
        <end position="407"/>
    </location>
</feature>
<keyword evidence="13" id="KW-1185">Reference proteome</keyword>
<feature type="transmembrane region" description="Helical" evidence="8">
    <location>
        <begin position="134"/>
        <end position="152"/>
    </location>
</feature>
<evidence type="ECO:0000256" key="3">
    <source>
        <dbReference type="ARBA" id="ARBA00022448"/>
    </source>
</evidence>
<accession>A0A842I8H0</accession>
<evidence type="ECO:0000259" key="10">
    <source>
        <dbReference type="Pfam" id="PF00361"/>
    </source>
</evidence>
<feature type="transmembrane region" description="Helical" evidence="8">
    <location>
        <begin position="6"/>
        <end position="26"/>
    </location>
</feature>
<evidence type="ECO:0000256" key="7">
    <source>
        <dbReference type="ARBA" id="ARBA00023136"/>
    </source>
</evidence>
<feature type="transmembrane region" description="Helical" evidence="8">
    <location>
        <begin position="263"/>
        <end position="284"/>
    </location>
</feature>
<dbReference type="PANTHER" id="PTHR42829">
    <property type="entry name" value="NADH-UBIQUINONE OXIDOREDUCTASE CHAIN 5"/>
    <property type="match status" value="1"/>
</dbReference>
<dbReference type="GO" id="GO:0015990">
    <property type="term" value="P:electron transport coupled proton transport"/>
    <property type="evidence" value="ECO:0007669"/>
    <property type="project" value="TreeGrafter"/>
</dbReference>
<evidence type="ECO:0000256" key="2">
    <source>
        <dbReference type="ARBA" id="ARBA00004127"/>
    </source>
</evidence>
<dbReference type="GO" id="GO:0005886">
    <property type="term" value="C:plasma membrane"/>
    <property type="evidence" value="ECO:0007669"/>
    <property type="project" value="UniProtKB-SubCell"/>
</dbReference>
<dbReference type="InterPro" id="IPR001750">
    <property type="entry name" value="ND/Mrp_TM"/>
</dbReference>
<feature type="domain" description="NADH-Ubiquinone oxidoreductase (complex I) chain 5 N-terminal" evidence="11">
    <location>
        <begin position="69"/>
        <end position="110"/>
    </location>
</feature>
<keyword evidence="7 8" id="KW-0472">Membrane</keyword>
<comment type="subunit">
    <text evidence="8">Forms a complex with DabA.</text>
</comment>
<dbReference type="GO" id="GO:0042773">
    <property type="term" value="P:ATP synthesis coupled electron transport"/>
    <property type="evidence" value="ECO:0007669"/>
    <property type="project" value="InterPro"/>
</dbReference>
<feature type="transmembrane region" description="Helical" evidence="8">
    <location>
        <begin position="173"/>
        <end position="196"/>
    </location>
</feature>
<feature type="domain" description="NADH:quinone oxidoreductase/Mrp antiporter transmembrane" evidence="10">
    <location>
        <begin position="127"/>
        <end position="342"/>
    </location>
</feature>
<evidence type="ECO:0000256" key="9">
    <source>
        <dbReference type="RuleBase" id="RU000320"/>
    </source>
</evidence>
<evidence type="ECO:0000313" key="13">
    <source>
        <dbReference type="Proteomes" id="UP000555411"/>
    </source>
</evidence>
<dbReference type="EMBL" id="JACLQD010000002">
    <property type="protein sequence ID" value="MBC2835657.1"/>
    <property type="molecule type" value="Genomic_DNA"/>
</dbReference>
<sequence length="510" mass="52425">MPILLVYLAPLSLALAAAFAFAGPALRPRRSLLVAEITALFAIVVAIAAALLLATQGAGTSPLLGLSGVGLSVRLDAVSVTMLLLVAFIGWVVLRYSATYLDGEARQGAFTGWMALVLAAVMLLVTAGNLGQLVAAWVGVALGLHKLLLFYPDRIQARRAARKKAITARMGDAAVIAASVTLVAAFGTGDIATLNATAAGPWAMLAAALLAIAAMLKSALFPLNGWLVEMMETPTPVSALLHAGVVNAGGFLLIRMADVMLSAPGVLAVLVAVGGFSALVAGLVMLTQPAVKTALAWSTVAQMGFMILQCGLALFPLALLHIVAHSLYKAHAFLASGNAVAEVRANRRPGPVAIPSARAVFRAFALALAVYATVALAFGIDGKSPQALALGAMLIFGVAYLIAQGLADAAPRALMWRVLLASGLSAVSYFALQIGAEALTRGTLPATPAPGPLEWALILLALASFGAVALAQAMFPLWSQHPAARGLRVHLANGLYANALFDRLTGGFAR</sequence>
<evidence type="ECO:0000256" key="6">
    <source>
        <dbReference type="ARBA" id="ARBA00022989"/>
    </source>
</evidence>
<evidence type="ECO:0000256" key="8">
    <source>
        <dbReference type="HAMAP-Rule" id="MF_00862"/>
    </source>
</evidence>
<feature type="transmembrane region" description="Helical" evidence="8">
    <location>
        <begin position="359"/>
        <end position="380"/>
    </location>
</feature>
<dbReference type="RefSeq" id="WP_185797239.1">
    <property type="nucleotide sequence ID" value="NZ_JACLQD010000002.1"/>
</dbReference>
<dbReference type="PRINTS" id="PR01434">
    <property type="entry name" value="NADHDHGNASE5"/>
</dbReference>
<dbReference type="GO" id="GO:0003954">
    <property type="term" value="F:NADH dehydrogenase activity"/>
    <property type="evidence" value="ECO:0007669"/>
    <property type="project" value="TreeGrafter"/>
</dbReference>
<comment type="function">
    <text evidence="1">NDH-1 shuttles electrons from NADH, via FMN and iron-sulfur (Fe-S) centers, to quinones in the respiratory chain. The immediate electron acceptor for the enzyme in this species is believed to be ubiquinone. Couples the redox reaction to proton translocation (for every two electrons transferred, four hydrogen ions are translocated across the cytoplasmic membrane), and thus conserves the redox energy in a proton gradient.</text>
</comment>
<dbReference type="HAMAP" id="MF_00862">
    <property type="entry name" value="DabB"/>
    <property type="match status" value="1"/>
</dbReference>
<evidence type="ECO:0000256" key="4">
    <source>
        <dbReference type="ARBA" id="ARBA00022475"/>
    </source>
</evidence>
<dbReference type="InterPro" id="IPR001516">
    <property type="entry name" value="Proton_antipo_N"/>
</dbReference>
<organism evidence="12 13">
    <name type="scientific">Paragemmobacter straminiformis</name>
    <dbReference type="NCBI Taxonomy" id="2045119"/>
    <lineage>
        <taxon>Bacteria</taxon>
        <taxon>Pseudomonadati</taxon>
        <taxon>Pseudomonadota</taxon>
        <taxon>Alphaproteobacteria</taxon>
        <taxon>Rhodobacterales</taxon>
        <taxon>Paracoccaceae</taxon>
        <taxon>Paragemmobacter</taxon>
    </lineage>
</organism>
<feature type="transmembrane region" description="Helical" evidence="8">
    <location>
        <begin position="108"/>
        <end position="128"/>
    </location>
</feature>
<keyword evidence="4 8" id="KW-1003">Cell membrane</keyword>
<comment type="function">
    <text evidence="8">Part of an energy-coupled inorganic carbon pump.</text>
</comment>
<feature type="transmembrane region" description="Helical" evidence="8">
    <location>
        <begin position="305"/>
        <end position="324"/>
    </location>
</feature>
<evidence type="ECO:0000256" key="1">
    <source>
        <dbReference type="ARBA" id="ARBA00002378"/>
    </source>
</evidence>
<dbReference type="Proteomes" id="UP000555411">
    <property type="component" value="Unassembled WGS sequence"/>
</dbReference>
<comment type="caution">
    <text evidence="12">The sequence shown here is derived from an EMBL/GenBank/DDBJ whole genome shotgun (WGS) entry which is preliminary data.</text>
</comment>
<dbReference type="AlphaFoldDB" id="A0A842I8H0"/>
<evidence type="ECO:0000256" key="5">
    <source>
        <dbReference type="ARBA" id="ARBA00022692"/>
    </source>
</evidence>
<dbReference type="Pfam" id="PF00662">
    <property type="entry name" value="Proton_antipo_N"/>
    <property type="match status" value="1"/>
</dbReference>
<comment type="similarity">
    <text evidence="8">Belongs to the inorganic carbon transporter (TC 9.A.2) DabB family.</text>
</comment>
<dbReference type="PANTHER" id="PTHR42829:SF1">
    <property type="entry name" value="INORGANIC CARBON TRANSPORTER SUBUNIT DABB-RELATED"/>
    <property type="match status" value="1"/>
</dbReference>
<keyword evidence="5 8" id="KW-0812">Transmembrane</keyword>
<keyword evidence="6 8" id="KW-1133">Transmembrane helix</keyword>
<evidence type="ECO:0000313" key="12">
    <source>
        <dbReference type="EMBL" id="MBC2835657.1"/>
    </source>
</evidence>
<protein>
    <recommendedName>
        <fullName evidence="8">Probable inorganic carbon transporter subunit DabB</fullName>
    </recommendedName>
</protein>
<name>A0A842I8H0_9RHOB</name>
<keyword evidence="3 8" id="KW-0813">Transport</keyword>
<comment type="subcellular location">
    <subcellularLocation>
        <location evidence="8">Cell membrane</location>
        <topology evidence="8">Multi-pass membrane protein</topology>
    </subcellularLocation>
    <subcellularLocation>
        <location evidence="2">Endomembrane system</location>
        <topology evidence="2">Multi-pass membrane protein</topology>
    </subcellularLocation>
    <subcellularLocation>
        <location evidence="9">Membrane</location>
        <topology evidence="9">Multi-pass membrane protein</topology>
    </subcellularLocation>
</comment>